<reference evidence="2 3" key="1">
    <citation type="journal article" date="2019" name="Commun. Biol.">
        <title>The bagworm genome reveals a unique fibroin gene that provides high tensile strength.</title>
        <authorList>
            <person name="Kono N."/>
            <person name="Nakamura H."/>
            <person name="Ohtoshi R."/>
            <person name="Tomita M."/>
            <person name="Numata K."/>
            <person name="Arakawa K."/>
        </authorList>
    </citation>
    <scope>NUCLEOTIDE SEQUENCE [LARGE SCALE GENOMIC DNA]</scope>
</reference>
<dbReference type="AlphaFoldDB" id="A0A4C1VJ13"/>
<protein>
    <submittedName>
        <fullName evidence="2">Uncharacterized protein</fullName>
    </submittedName>
</protein>
<organism evidence="2 3">
    <name type="scientific">Eumeta variegata</name>
    <name type="common">Bagworm moth</name>
    <name type="synonym">Eumeta japonica</name>
    <dbReference type="NCBI Taxonomy" id="151549"/>
    <lineage>
        <taxon>Eukaryota</taxon>
        <taxon>Metazoa</taxon>
        <taxon>Ecdysozoa</taxon>
        <taxon>Arthropoda</taxon>
        <taxon>Hexapoda</taxon>
        <taxon>Insecta</taxon>
        <taxon>Pterygota</taxon>
        <taxon>Neoptera</taxon>
        <taxon>Endopterygota</taxon>
        <taxon>Lepidoptera</taxon>
        <taxon>Glossata</taxon>
        <taxon>Ditrysia</taxon>
        <taxon>Tineoidea</taxon>
        <taxon>Psychidae</taxon>
        <taxon>Oiketicinae</taxon>
        <taxon>Eumeta</taxon>
    </lineage>
</organism>
<comment type="caution">
    <text evidence="2">The sequence shown here is derived from an EMBL/GenBank/DDBJ whole genome shotgun (WGS) entry which is preliminary data.</text>
</comment>
<dbReference type="EMBL" id="BGZK01000346">
    <property type="protein sequence ID" value="GBP38287.1"/>
    <property type="molecule type" value="Genomic_DNA"/>
</dbReference>
<gene>
    <name evidence="2" type="ORF">EVAR_29231_1</name>
</gene>
<proteinExistence type="predicted"/>
<feature type="region of interest" description="Disordered" evidence="1">
    <location>
        <begin position="155"/>
        <end position="175"/>
    </location>
</feature>
<name>A0A4C1VJ13_EUMVA</name>
<sequence>MLTHAAPRSPACGVAPSVACASCSARVVAFCGLPHRAPRPPRPPSISFYHTTRPACRAVVASSHHLRCCGSVRHRPNTLAATAMDKAKLQAFLTERGHLDLLREFEAYCSSPASPDPQVVVFDPEMDLEYTLPRSLKNGQRTLARQRARLLTLNPTPGQVTLPITRDSPRSGAVEPLKVNPKRQASRRPLMGLCVTG</sequence>
<accession>A0A4C1VJ13</accession>
<keyword evidence="3" id="KW-1185">Reference proteome</keyword>
<evidence type="ECO:0000313" key="2">
    <source>
        <dbReference type="EMBL" id="GBP38287.1"/>
    </source>
</evidence>
<evidence type="ECO:0000313" key="3">
    <source>
        <dbReference type="Proteomes" id="UP000299102"/>
    </source>
</evidence>
<evidence type="ECO:0000256" key="1">
    <source>
        <dbReference type="SAM" id="MobiDB-lite"/>
    </source>
</evidence>
<dbReference type="Proteomes" id="UP000299102">
    <property type="component" value="Unassembled WGS sequence"/>
</dbReference>